<evidence type="ECO:0008006" key="3">
    <source>
        <dbReference type="Google" id="ProtNLM"/>
    </source>
</evidence>
<dbReference type="EMBL" id="JWSZ01000012">
    <property type="protein sequence ID" value="KIC57316.1"/>
    <property type="molecule type" value="Genomic_DNA"/>
</dbReference>
<sequence>MRAGGPDDGAEPFAVDAGRLSALPASTAELCGDITAFDARRAEAETSERQEPLYWVDLEVARGWVLIGDNGQGDEWWLGPHGDVRFFDHTDGERAVSRFTPMHVSITEWLMVGHVLHAHEQIDEPAARDHDRVRAALDAISPELSVRWPYELF</sequence>
<organism evidence="1 2">
    <name type="scientific">Microbacterium hominis</name>
    <dbReference type="NCBI Taxonomy" id="162426"/>
    <lineage>
        <taxon>Bacteria</taxon>
        <taxon>Bacillati</taxon>
        <taxon>Actinomycetota</taxon>
        <taxon>Actinomycetes</taxon>
        <taxon>Micrococcales</taxon>
        <taxon>Microbacteriaceae</taxon>
        <taxon>Microbacterium</taxon>
    </lineage>
</organism>
<reference evidence="1 2" key="1">
    <citation type="submission" date="2014-12" db="EMBL/GenBank/DDBJ databases">
        <title>Genome sequencing of Microbacterium hominis TPW29.</title>
        <authorList>
            <person name="Tan P.W."/>
            <person name="Chan K.-G."/>
        </authorList>
    </citation>
    <scope>NUCLEOTIDE SEQUENCE [LARGE SCALE GENOMIC DNA]</scope>
    <source>
        <strain evidence="1 2">TPW29</strain>
    </source>
</reference>
<evidence type="ECO:0000313" key="1">
    <source>
        <dbReference type="EMBL" id="KIC57316.1"/>
    </source>
</evidence>
<protein>
    <recommendedName>
        <fullName evidence="3">SMI1/KNR4 family protein</fullName>
    </recommendedName>
</protein>
<comment type="caution">
    <text evidence="1">The sequence shown here is derived from an EMBL/GenBank/DDBJ whole genome shotgun (WGS) entry which is preliminary data.</text>
</comment>
<dbReference type="AlphaFoldDB" id="A0A0B4CSI4"/>
<gene>
    <name evidence="1" type="ORF">RM52_09820</name>
</gene>
<name>A0A0B4CSI4_9MICO</name>
<dbReference type="RefSeq" id="WP_039415976.1">
    <property type="nucleotide sequence ID" value="NZ_JWSZ01000012.1"/>
</dbReference>
<dbReference type="Proteomes" id="UP000031202">
    <property type="component" value="Unassembled WGS sequence"/>
</dbReference>
<proteinExistence type="predicted"/>
<accession>A0A0B4CSI4</accession>
<evidence type="ECO:0000313" key="2">
    <source>
        <dbReference type="Proteomes" id="UP000031202"/>
    </source>
</evidence>